<name>A0A4U1J9W5_9BACT</name>
<feature type="signal peptide" evidence="1">
    <location>
        <begin position="1"/>
        <end position="26"/>
    </location>
</feature>
<dbReference type="AlphaFoldDB" id="A0A4U1J9W5"/>
<proteinExistence type="predicted"/>
<dbReference type="Proteomes" id="UP000309215">
    <property type="component" value="Unassembled WGS sequence"/>
</dbReference>
<sequence length="176" mass="19145">MGIPFRRPRAFVLGLCLALSGIGACAGPSFTGSVYRGRGYAFRVPTPPSTWKRIELDGEALAFEDTANEAMIAASGRCKVDGEDVPLRSLVQHLFLQFTEREVVTEEVVAFDGREALHTVVTAKLDGVPRQFDVWVLKKDGCVYDLYCIADPAGFPAAVGPFREFVKGFATVPADE</sequence>
<accession>A0A4U1J9W5</accession>
<keyword evidence="3" id="KW-1185">Reference proteome</keyword>
<dbReference type="RefSeq" id="WP_136931025.1">
    <property type="nucleotide sequence ID" value="NZ_SSMQ01000022.1"/>
</dbReference>
<evidence type="ECO:0008006" key="4">
    <source>
        <dbReference type="Google" id="ProtNLM"/>
    </source>
</evidence>
<dbReference type="OrthoDB" id="5512605at2"/>
<gene>
    <name evidence="2" type="ORF">E8A74_22040</name>
</gene>
<protein>
    <recommendedName>
        <fullName evidence="4">DUF1795 domain-containing protein</fullName>
    </recommendedName>
</protein>
<organism evidence="2 3">
    <name type="scientific">Polyangium fumosum</name>
    <dbReference type="NCBI Taxonomy" id="889272"/>
    <lineage>
        <taxon>Bacteria</taxon>
        <taxon>Pseudomonadati</taxon>
        <taxon>Myxococcota</taxon>
        <taxon>Polyangia</taxon>
        <taxon>Polyangiales</taxon>
        <taxon>Polyangiaceae</taxon>
        <taxon>Polyangium</taxon>
    </lineage>
</organism>
<comment type="caution">
    <text evidence="2">The sequence shown here is derived from an EMBL/GenBank/DDBJ whole genome shotgun (WGS) entry which is preliminary data.</text>
</comment>
<reference evidence="2 3" key="1">
    <citation type="submission" date="2019-04" db="EMBL/GenBank/DDBJ databases">
        <authorList>
            <person name="Li Y."/>
            <person name="Wang J."/>
        </authorList>
    </citation>
    <scope>NUCLEOTIDE SEQUENCE [LARGE SCALE GENOMIC DNA]</scope>
    <source>
        <strain evidence="2 3">DSM 14668</strain>
    </source>
</reference>
<evidence type="ECO:0000256" key="1">
    <source>
        <dbReference type="SAM" id="SignalP"/>
    </source>
</evidence>
<evidence type="ECO:0000313" key="3">
    <source>
        <dbReference type="Proteomes" id="UP000309215"/>
    </source>
</evidence>
<keyword evidence="1" id="KW-0732">Signal</keyword>
<dbReference type="PROSITE" id="PS51257">
    <property type="entry name" value="PROKAR_LIPOPROTEIN"/>
    <property type="match status" value="1"/>
</dbReference>
<feature type="chain" id="PRO_5020948339" description="DUF1795 domain-containing protein" evidence="1">
    <location>
        <begin position="27"/>
        <end position="176"/>
    </location>
</feature>
<evidence type="ECO:0000313" key="2">
    <source>
        <dbReference type="EMBL" id="TKD05218.1"/>
    </source>
</evidence>
<dbReference type="EMBL" id="SSMQ01000022">
    <property type="protein sequence ID" value="TKD05218.1"/>
    <property type="molecule type" value="Genomic_DNA"/>
</dbReference>